<name>A0ABT1MKN4_9RHOB</name>
<keyword evidence="1" id="KW-0732">Signal</keyword>
<sequence>MLRMLAVVTVTLWAGPVLSCSVEGGQTTLSELAAATNVVRARQGGKPLGLDPALMRTAQRHACDIARRQVITHQDAQGRRPMKRLRQDGFRACFSAENVAMGLPGAGATVGAWQASPGHARNHHDHRASVMGFGVARDPAGRLWWVGLYASSCEMMAQRSVPSG</sequence>
<comment type="caution">
    <text evidence="3">The sequence shown here is derived from an EMBL/GenBank/DDBJ whole genome shotgun (WGS) entry which is preliminary data.</text>
</comment>
<feature type="domain" description="SCP" evidence="2">
    <location>
        <begin position="35"/>
        <end position="149"/>
    </location>
</feature>
<accession>A0ABT1MKN4</accession>
<feature type="signal peptide" evidence="1">
    <location>
        <begin position="1"/>
        <end position="19"/>
    </location>
</feature>
<evidence type="ECO:0000313" key="3">
    <source>
        <dbReference type="EMBL" id="MCQ0968862.1"/>
    </source>
</evidence>
<dbReference type="Pfam" id="PF00188">
    <property type="entry name" value="CAP"/>
    <property type="match status" value="1"/>
</dbReference>
<dbReference type="SUPFAM" id="SSF55797">
    <property type="entry name" value="PR-1-like"/>
    <property type="match status" value="1"/>
</dbReference>
<keyword evidence="3" id="KW-0614">Plasmid</keyword>
<protein>
    <submittedName>
        <fullName evidence="3">CAP domain-containing protein</fullName>
    </submittedName>
</protein>
<geneLocation type="plasmid" evidence="3">
    <name>unnamed1</name>
</geneLocation>
<dbReference type="Proteomes" id="UP001203945">
    <property type="component" value="Unassembled WGS sequence"/>
</dbReference>
<evidence type="ECO:0000259" key="2">
    <source>
        <dbReference type="Pfam" id="PF00188"/>
    </source>
</evidence>
<gene>
    <name evidence="3" type="ORF">MLD63_00215</name>
</gene>
<dbReference type="InterPro" id="IPR014044">
    <property type="entry name" value="CAP_dom"/>
</dbReference>
<evidence type="ECO:0000313" key="4">
    <source>
        <dbReference type="Proteomes" id="UP001203945"/>
    </source>
</evidence>
<dbReference type="Gene3D" id="3.40.33.10">
    <property type="entry name" value="CAP"/>
    <property type="match status" value="1"/>
</dbReference>
<dbReference type="PANTHER" id="PTHR31157">
    <property type="entry name" value="SCP DOMAIN-CONTAINING PROTEIN"/>
    <property type="match status" value="1"/>
</dbReference>
<evidence type="ECO:0000256" key="1">
    <source>
        <dbReference type="SAM" id="SignalP"/>
    </source>
</evidence>
<dbReference type="InterPro" id="IPR035940">
    <property type="entry name" value="CAP_sf"/>
</dbReference>
<reference evidence="3 4" key="1">
    <citation type="submission" date="2022-03" db="EMBL/GenBank/DDBJ databases">
        <authorList>
            <person name="He Y."/>
        </authorList>
    </citation>
    <scope>NUCLEOTIDE SEQUENCE [LARGE SCALE GENOMIC DNA]</scope>
    <source>
        <strain evidence="3 4">TK19116</strain>
        <plasmid evidence="3">unnamed1</plasmid>
    </source>
</reference>
<keyword evidence="4" id="KW-1185">Reference proteome</keyword>
<proteinExistence type="predicted"/>
<dbReference type="RefSeq" id="WP_255327825.1">
    <property type="nucleotide sequence ID" value="NZ_JAKZEU010000001.1"/>
</dbReference>
<dbReference type="CDD" id="cd05379">
    <property type="entry name" value="CAP_bacterial"/>
    <property type="match status" value="1"/>
</dbReference>
<dbReference type="EMBL" id="JAKZEU010000001">
    <property type="protein sequence ID" value="MCQ0968862.1"/>
    <property type="molecule type" value="Genomic_DNA"/>
</dbReference>
<feature type="chain" id="PRO_5046113500" evidence="1">
    <location>
        <begin position="20"/>
        <end position="164"/>
    </location>
</feature>
<dbReference type="PANTHER" id="PTHR31157:SF1">
    <property type="entry name" value="SCP DOMAIN-CONTAINING PROTEIN"/>
    <property type="match status" value="1"/>
</dbReference>
<organism evidence="3 4">
    <name type="scientific">Paracoccus albicereus</name>
    <dbReference type="NCBI Taxonomy" id="2922394"/>
    <lineage>
        <taxon>Bacteria</taxon>
        <taxon>Pseudomonadati</taxon>
        <taxon>Pseudomonadota</taxon>
        <taxon>Alphaproteobacteria</taxon>
        <taxon>Rhodobacterales</taxon>
        <taxon>Paracoccaceae</taxon>
        <taxon>Paracoccus</taxon>
    </lineage>
</organism>